<evidence type="ECO:0000259" key="7">
    <source>
        <dbReference type="Pfam" id="PF07976"/>
    </source>
</evidence>
<dbReference type="Pfam" id="PF01494">
    <property type="entry name" value="FAD_binding_3"/>
    <property type="match status" value="1"/>
</dbReference>
<keyword evidence="9" id="KW-1185">Reference proteome</keyword>
<dbReference type="SUPFAM" id="SSF51905">
    <property type="entry name" value="FAD/NAD(P)-binding domain"/>
    <property type="match status" value="1"/>
</dbReference>
<dbReference type="CDD" id="cd02979">
    <property type="entry name" value="PHOX_C"/>
    <property type="match status" value="1"/>
</dbReference>
<accession>A0A232LW52</accession>
<keyword evidence="5" id="KW-1133">Transmembrane helix</keyword>
<evidence type="ECO:0000256" key="1">
    <source>
        <dbReference type="ARBA" id="ARBA00007801"/>
    </source>
</evidence>
<dbReference type="InterPro" id="IPR012941">
    <property type="entry name" value="Phe_hydrox_C_dim_dom"/>
</dbReference>
<dbReference type="EMBL" id="NPHW01004143">
    <property type="protein sequence ID" value="OXV08383.1"/>
    <property type="molecule type" value="Genomic_DNA"/>
</dbReference>
<keyword evidence="5" id="KW-0812">Transmembrane</keyword>
<keyword evidence="2" id="KW-0285">Flavoprotein</keyword>
<evidence type="ECO:0000256" key="4">
    <source>
        <dbReference type="ARBA" id="ARBA00023002"/>
    </source>
</evidence>
<name>A0A232LW52_9EURO</name>
<comment type="similarity">
    <text evidence="1">Belongs to the PheA/TfdB FAD monooxygenase family.</text>
</comment>
<feature type="transmembrane region" description="Helical" evidence="5">
    <location>
        <begin position="12"/>
        <end position="33"/>
    </location>
</feature>
<dbReference type="Proteomes" id="UP000243515">
    <property type="component" value="Unassembled WGS sequence"/>
</dbReference>
<evidence type="ECO:0000256" key="5">
    <source>
        <dbReference type="SAM" id="Phobius"/>
    </source>
</evidence>
<dbReference type="Pfam" id="PF07976">
    <property type="entry name" value="Phe_hydrox_dim"/>
    <property type="match status" value="1"/>
</dbReference>
<dbReference type="GO" id="GO:0071949">
    <property type="term" value="F:FAD binding"/>
    <property type="evidence" value="ECO:0007669"/>
    <property type="project" value="InterPro"/>
</dbReference>
<gene>
    <name evidence="8" type="ORF">Egran_03857</name>
</gene>
<evidence type="ECO:0000313" key="9">
    <source>
        <dbReference type="Proteomes" id="UP000243515"/>
    </source>
</evidence>
<comment type="caution">
    <text evidence="8">The sequence shown here is derived from an EMBL/GenBank/DDBJ whole genome shotgun (WGS) entry which is preliminary data.</text>
</comment>
<dbReference type="OrthoDB" id="1716816at2759"/>
<dbReference type="AlphaFoldDB" id="A0A232LW52"/>
<dbReference type="Gene3D" id="3.40.30.20">
    <property type="match status" value="1"/>
</dbReference>
<evidence type="ECO:0000313" key="8">
    <source>
        <dbReference type="EMBL" id="OXV08383.1"/>
    </source>
</evidence>
<reference evidence="8 9" key="1">
    <citation type="journal article" date="2015" name="Environ. Microbiol.">
        <title>Metagenome sequence of Elaphomyces granulatus from sporocarp tissue reveals Ascomycota ectomycorrhizal fingerprints of genome expansion and a Proteobacteria-rich microbiome.</title>
        <authorList>
            <person name="Quandt C.A."/>
            <person name="Kohler A."/>
            <person name="Hesse C.N."/>
            <person name="Sharpton T.J."/>
            <person name="Martin F."/>
            <person name="Spatafora J.W."/>
        </authorList>
    </citation>
    <scope>NUCLEOTIDE SEQUENCE [LARGE SCALE GENOMIC DNA]</scope>
    <source>
        <strain evidence="8 9">OSC145934</strain>
    </source>
</reference>
<dbReference type="InterPro" id="IPR036188">
    <property type="entry name" value="FAD/NAD-bd_sf"/>
</dbReference>
<dbReference type="PRINTS" id="PR00420">
    <property type="entry name" value="RNGMNOXGNASE"/>
</dbReference>
<evidence type="ECO:0000256" key="3">
    <source>
        <dbReference type="ARBA" id="ARBA00022827"/>
    </source>
</evidence>
<dbReference type="Gene3D" id="3.30.9.10">
    <property type="entry name" value="D-Amino Acid Oxidase, subunit A, domain 2"/>
    <property type="match status" value="1"/>
</dbReference>
<feature type="domain" description="Phenol hydroxylase-like C-terminal dimerisation" evidence="7">
    <location>
        <begin position="402"/>
        <end position="608"/>
    </location>
</feature>
<evidence type="ECO:0000259" key="6">
    <source>
        <dbReference type="Pfam" id="PF01494"/>
    </source>
</evidence>
<proteinExistence type="inferred from homology"/>
<keyword evidence="3" id="KW-0274">FAD</keyword>
<dbReference type="Gene3D" id="3.50.50.60">
    <property type="entry name" value="FAD/NAD(P)-binding domain"/>
    <property type="match status" value="1"/>
</dbReference>
<dbReference type="GO" id="GO:0016709">
    <property type="term" value="F:oxidoreductase activity, acting on paired donors, with incorporation or reduction of molecular oxygen, NAD(P)H as one donor, and incorporation of one atom of oxygen"/>
    <property type="evidence" value="ECO:0007669"/>
    <property type="project" value="UniProtKB-ARBA"/>
</dbReference>
<organism evidence="8 9">
    <name type="scientific">Elaphomyces granulatus</name>
    <dbReference type="NCBI Taxonomy" id="519963"/>
    <lineage>
        <taxon>Eukaryota</taxon>
        <taxon>Fungi</taxon>
        <taxon>Dikarya</taxon>
        <taxon>Ascomycota</taxon>
        <taxon>Pezizomycotina</taxon>
        <taxon>Eurotiomycetes</taxon>
        <taxon>Eurotiomycetidae</taxon>
        <taxon>Eurotiales</taxon>
        <taxon>Elaphomycetaceae</taxon>
        <taxon>Elaphomyces</taxon>
    </lineage>
</organism>
<dbReference type="PANTHER" id="PTHR43004">
    <property type="entry name" value="TRK SYSTEM POTASSIUM UPTAKE PROTEIN"/>
    <property type="match status" value="1"/>
</dbReference>
<protein>
    <recommendedName>
        <fullName evidence="10">FAD-binding domain-containing protein</fullName>
    </recommendedName>
</protein>
<feature type="domain" description="FAD-binding" evidence="6">
    <location>
        <begin position="10"/>
        <end position="352"/>
    </location>
</feature>
<dbReference type="SUPFAM" id="SSF52833">
    <property type="entry name" value="Thioredoxin-like"/>
    <property type="match status" value="1"/>
</dbReference>
<dbReference type="InterPro" id="IPR038220">
    <property type="entry name" value="PHOX_C_sf"/>
</dbReference>
<sequence length="619" mass="69877">MSMANFENRYDIVIVGAGPAGLLLSLCLSRWGYKVRHIDNRPLPTATGRADGIQPRSIEIFRNLGIKRQLFVYQPARVYNVAFWYPSTDGKGIRRVGTWPTCPQFIDTRYPFTAIIHQGKVETVFLDEIKKSGTTVYRPWTIVRFHNTGEDSAYPLEVELKNLNTNVVETVRTKYLFSAEGARSSIREQLGIKIQQKSPITFVWSTKCTIRSNGGSIMIIPREENMVRLYVQIASSTDPDWNPRRSVTIPDVQRVAREILHPFKIEWDRVEWYSVYPIEQGIAEKYTLDHRVFLGGDACHIHSPKAGQGMNMAFHDALNFAWKVHLVESGFAKRPILASYEAERKEVAENLLGFDSRYATLFSNSHQPNEGATSTTVVADEENDFVKTFKSACEFTSGYGVLYKPNIFNWSPDHPAKSPLFSIPSVKLTPGRTLTPSTVTRISDANVVHLEQEIPVNGSFRIIIFAGMPSRTRKALEDFSANIKKNGSFLSKHLRDDLASMSYFERHNPHSKFFTICVIYASDKNSIDIKTIPRVLRDYHHHIYADDVPDIRVAQVKYAAHHKLGFNPENGGIVVARPDGHVGCCVQLVEGSATVDALNAYFGAFSTKPLQQNSPRCQL</sequence>
<evidence type="ECO:0008006" key="10">
    <source>
        <dbReference type="Google" id="ProtNLM"/>
    </source>
</evidence>
<dbReference type="SUPFAM" id="SSF54373">
    <property type="entry name" value="FAD-linked reductases, C-terminal domain"/>
    <property type="match status" value="1"/>
</dbReference>
<keyword evidence="4" id="KW-0560">Oxidoreductase</keyword>
<dbReference type="InterPro" id="IPR050641">
    <property type="entry name" value="RIFMO-like"/>
</dbReference>
<dbReference type="InterPro" id="IPR036249">
    <property type="entry name" value="Thioredoxin-like_sf"/>
</dbReference>
<keyword evidence="5" id="KW-0472">Membrane</keyword>
<dbReference type="InterPro" id="IPR002938">
    <property type="entry name" value="FAD-bd"/>
</dbReference>
<evidence type="ECO:0000256" key="2">
    <source>
        <dbReference type="ARBA" id="ARBA00022630"/>
    </source>
</evidence>
<dbReference type="PANTHER" id="PTHR43004:SF7">
    <property type="entry name" value="P-HYDROXYBENZOATE-M-HYDROXYLASE"/>
    <property type="match status" value="1"/>
</dbReference>